<evidence type="ECO:0000313" key="2">
    <source>
        <dbReference type="EMBL" id="QOS67394.1"/>
    </source>
</evidence>
<evidence type="ECO:0000259" key="1">
    <source>
        <dbReference type="Pfam" id="PF22016"/>
    </source>
</evidence>
<sequence length="176" mass="19112">MELGITIPLQRHLRLPRPPYGEVDDLLFCWEAHRVALGGCDMLLLANASNRFAAFACMQPGEWRDWERVALAALRASLAASGFDEGAIDAYLFFGGAADVTRTHGRRPVAFLNVLVDKLLPLSLPLPLDEGAPFPLELCRLANERMACRAAGFEGLGLPAERFAADLERLGIGAPA</sequence>
<dbReference type="RefSeq" id="WP_160942671.1">
    <property type="nucleotide sequence ID" value="NZ_CP063310.1"/>
</dbReference>
<dbReference type="Proteomes" id="UP000478463">
    <property type="component" value="Chromosome"/>
</dbReference>
<dbReference type="Pfam" id="PF22016">
    <property type="entry name" value="DUF6933"/>
    <property type="match status" value="1"/>
</dbReference>
<dbReference type="AlphaFoldDB" id="A0A6L7IX69"/>
<proteinExistence type="predicted"/>
<name>A0A6L7IX69_9ACTN</name>
<dbReference type="InterPro" id="IPR053864">
    <property type="entry name" value="DUF6933"/>
</dbReference>
<reference evidence="2 3" key="1">
    <citation type="submission" date="2020-10" db="EMBL/GenBank/DDBJ databases">
        <title>Eggerthella sp. nov., isolated from human feces.</title>
        <authorList>
            <person name="Yajun G."/>
        </authorList>
    </citation>
    <scope>NUCLEOTIDE SEQUENCE [LARGE SCALE GENOMIC DNA]</scope>
    <source>
        <strain evidence="2 3">HF-1101</strain>
    </source>
</reference>
<dbReference type="EMBL" id="CP063310">
    <property type="protein sequence ID" value="QOS67394.1"/>
    <property type="molecule type" value="Genomic_DNA"/>
</dbReference>
<feature type="domain" description="DUF6933" evidence="1">
    <location>
        <begin position="5"/>
        <end position="143"/>
    </location>
</feature>
<protein>
    <recommendedName>
        <fullName evidence="1">DUF6933 domain-containing protein</fullName>
    </recommendedName>
</protein>
<dbReference type="KEGG" id="egd:GS424_012815"/>
<accession>A0A6L7IX69</accession>
<evidence type="ECO:0000313" key="3">
    <source>
        <dbReference type="Proteomes" id="UP000478463"/>
    </source>
</evidence>
<gene>
    <name evidence="2" type="ORF">GS424_012815</name>
</gene>
<organism evidence="2 3">
    <name type="scientific">Eggerthella guodeyinii</name>
    <dbReference type="NCBI Taxonomy" id="2690837"/>
    <lineage>
        <taxon>Bacteria</taxon>
        <taxon>Bacillati</taxon>
        <taxon>Actinomycetota</taxon>
        <taxon>Coriobacteriia</taxon>
        <taxon>Eggerthellales</taxon>
        <taxon>Eggerthellaceae</taxon>
        <taxon>Eggerthella</taxon>
    </lineage>
</organism>